<organism evidence="2 3">
    <name type="scientific">Apolygus lucorum</name>
    <name type="common">Small green plant bug</name>
    <name type="synonym">Lygocoris lucorum</name>
    <dbReference type="NCBI Taxonomy" id="248454"/>
    <lineage>
        <taxon>Eukaryota</taxon>
        <taxon>Metazoa</taxon>
        <taxon>Ecdysozoa</taxon>
        <taxon>Arthropoda</taxon>
        <taxon>Hexapoda</taxon>
        <taxon>Insecta</taxon>
        <taxon>Pterygota</taxon>
        <taxon>Neoptera</taxon>
        <taxon>Paraneoptera</taxon>
        <taxon>Hemiptera</taxon>
        <taxon>Heteroptera</taxon>
        <taxon>Panheteroptera</taxon>
        <taxon>Cimicomorpha</taxon>
        <taxon>Miridae</taxon>
        <taxon>Mirini</taxon>
        <taxon>Apolygus</taxon>
    </lineage>
</organism>
<reference evidence="2" key="1">
    <citation type="journal article" date="2021" name="Mol. Ecol. Resour.">
        <title>Apolygus lucorum genome provides insights into omnivorousness and mesophyll feeding.</title>
        <authorList>
            <person name="Liu Y."/>
            <person name="Liu H."/>
            <person name="Wang H."/>
            <person name="Huang T."/>
            <person name="Liu B."/>
            <person name="Yang B."/>
            <person name="Yin L."/>
            <person name="Li B."/>
            <person name="Zhang Y."/>
            <person name="Zhang S."/>
            <person name="Jiang F."/>
            <person name="Zhang X."/>
            <person name="Ren Y."/>
            <person name="Wang B."/>
            <person name="Wang S."/>
            <person name="Lu Y."/>
            <person name="Wu K."/>
            <person name="Fan W."/>
            <person name="Wang G."/>
        </authorList>
    </citation>
    <scope>NUCLEOTIDE SEQUENCE</scope>
    <source>
        <strain evidence="2">12Hb</strain>
    </source>
</reference>
<dbReference type="OrthoDB" id="5948734at2759"/>
<dbReference type="EMBL" id="WIXP02000016">
    <property type="protein sequence ID" value="KAF6198701.1"/>
    <property type="molecule type" value="Genomic_DNA"/>
</dbReference>
<dbReference type="SUPFAM" id="SSF82771">
    <property type="entry name" value="GIY-YIG endonuclease"/>
    <property type="match status" value="1"/>
</dbReference>
<gene>
    <name evidence="2" type="ORF">GE061_008453</name>
</gene>
<dbReference type="InterPro" id="IPR000305">
    <property type="entry name" value="GIY-YIG_endonuc"/>
</dbReference>
<evidence type="ECO:0000313" key="3">
    <source>
        <dbReference type="Proteomes" id="UP000466442"/>
    </source>
</evidence>
<dbReference type="PROSITE" id="PS50164">
    <property type="entry name" value="GIY_YIG"/>
    <property type="match status" value="1"/>
</dbReference>
<accession>A0A8S9WRC5</accession>
<dbReference type="Proteomes" id="UP000466442">
    <property type="component" value="Linkage Group LG16"/>
</dbReference>
<evidence type="ECO:0000259" key="1">
    <source>
        <dbReference type="PROSITE" id="PS50164"/>
    </source>
</evidence>
<keyword evidence="3" id="KW-1185">Reference proteome</keyword>
<dbReference type="Pfam" id="PF01541">
    <property type="entry name" value="GIY-YIG"/>
    <property type="match status" value="1"/>
</dbReference>
<dbReference type="Gene3D" id="3.40.1440.10">
    <property type="entry name" value="GIY-YIG endonuclease"/>
    <property type="match status" value="1"/>
</dbReference>
<comment type="caution">
    <text evidence="2">The sequence shown here is derived from an EMBL/GenBank/DDBJ whole genome shotgun (WGS) entry which is preliminary data.</text>
</comment>
<protein>
    <recommendedName>
        <fullName evidence="1">GIY-YIG domain-containing protein</fullName>
    </recommendedName>
</protein>
<feature type="domain" description="GIY-YIG" evidence="1">
    <location>
        <begin position="134"/>
        <end position="231"/>
    </location>
</feature>
<evidence type="ECO:0000313" key="2">
    <source>
        <dbReference type="EMBL" id="KAF6198701.1"/>
    </source>
</evidence>
<dbReference type="AlphaFoldDB" id="A0A8S9WRC5"/>
<name>A0A8S9WRC5_APOLU</name>
<dbReference type="InterPro" id="IPR035901">
    <property type="entry name" value="GIY-YIG_endonuc_sf"/>
</dbReference>
<proteinExistence type="predicted"/>
<sequence length="233" mass="26616">MVRDRIVPANTLFSPPDAREQHAGPFFVTTFFPGIQRVNAFLRNCHRVLLESPDLREVFPRPFFTAYRGAPTLENKLSHKVFTRHVVPAGEPGLNPCGNQRCKLCPLVVSSPDFTSPNTPFTYRTRGRPAICQTTKVVYRLECTRCESFYIGKTSTQLNQRINNHRSACNRGLDQPPVRHAQTHNLQSFDECYRVRVLDSLGEDATDMEVRFREQAYQWALGAFRPPGINVYS</sequence>